<dbReference type="RefSeq" id="WP_305894280.1">
    <property type="nucleotide sequence ID" value="NZ_JAUZVZ010000018.1"/>
</dbReference>
<dbReference type="EMBL" id="JAUZVZ010000018">
    <property type="protein sequence ID" value="MDP4537017.1"/>
    <property type="molecule type" value="Genomic_DNA"/>
</dbReference>
<accession>A0ABT9H142</accession>
<sequence>MRKLTFVGILLMSLALIGCFELILGYESESTKEQAPPEVTGGSGGTVETRKVTGSGRLCIPSCQKPSKQDVENHIRNFNVVLQQTNTYSTPLNQKVLVEVLNADYVVSSQAFSTVTVGNQIRIADPAGAADWLYYAVDNGTSVQMSLYLESTGFGSEVVTAQFREGSQVLTATSFLVEIDCGPEHPWEAPPQGCVLVPLYLKVDPC</sequence>
<proteinExistence type="predicted"/>
<dbReference type="PROSITE" id="PS51257">
    <property type="entry name" value="PROKAR_LIPOPROTEIN"/>
    <property type="match status" value="1"/>
</dbReference>
<name>A0ABT9H142_9GAMM</name>
<keyword evidence="2" id="KW-1185">Reference proteome</keyword>
<evidence type="ECO:0000313" key="2">
    <source>
        <dbReference type="Proteomes" id="UP001231616"/>
    </source>
</evidence>
<reference evidence="1 2" key="1">
    <citation type="submission" date="2023-08" db="EMBL/GenBank/DDBJ databases">
        <authorList>
            <person name="Joshi A."/>
            <person name="Thite S."/>
        </authorList>
    </citation>
    <scope>NUCLEOTIDE SEQUENCE [LARGE SCALE GENOMIC DNA]</scope>
    <source>
        <strain evidence="1 2">AC40</strain>
    </source>
</reference>
<organism evidence="1 2">
    <name type="scientific">Alkalimonas collagenimarina</name>
    <dbReference type="NCBI Taxonomy" id="400390"/>
    <lineage>
        <taxon>Bacteria</taxon>
        <taxon>Pseudomonadati</taxon>
        <taxon>Pseudomonadota</taxon>
        <taxon>Gammaproteobacteria</taxon>
        <taxon>Alkalimonas</taxon>
    </lineage>
</organism>
<gene>
    <name evidence="1" type="ORF">Q3O60_12515</name>
</gene>
<protein>
    <submittedName>
        <fullName evidence="1">Uncharacterized protein</fullName>
    </submittedName>
</protein>
<dbReference type="Proteomes" id="UP001231616">
    <property type="component" value="Unassembled WGS sequence"/>
</dbReference>
<comment type="caution">
    <text evidence="1">The sequence shown here is derived from an EMBL/GenBank/DDBJ whole genome shotgun (WGS) entry which is preliminary data.</text>
</comment>
<evidence type="ECO:0000313" key="1">
    <source>
        <dbReference type="EMBL" id="MDP4537017.1"/>
    </source>
</evidence>